<dbReference type="FunFam" id="3.40.1440.10:FF:000001">
    <property type="entry name" value="UvrABC system protein C"/>
    <property type="match status" value="1"/>
</dbReference>
<dbReference type="SUPFAM" id="SSF47781">
    <property type="entry name" value="RuvA domain 2-like"/>
    <property type="match status" value="1"/>
</dbReference>
<dbReference type="PROSITE" id="PS50164">
    <property type="entry name" value="GIY_YIG"/>
    <property type="match status" value="1"/>
</dbReference>
<dbReference type="Gene3D" id="3.40.1440.10">
    <property type="entry name" value="GIY-YIG endonuclease"/>
    <property type="match status" value="1"/>
</dbReference>
<keyword evidence="3" id="KW-0228">DNA excision</keyword>
<organism evidence="8 9">
    <name type="scientific">Mycoplasmopsis alligatoris A21JP2</name>
    <dbReference type="NCBI Taxonomy" id="747682"/>
    <lineage>
        <taxon>Bacteria</taxon>
        <taxon>Bacillati</taxon>
        <taxon>Mycoplasmatota</taxon>
        <taxon>Mycoplasmoidales</taxon>
        <taxon>Metamycoplasmataceae</taxon>
        <taxon>Mycoplasmopsis</taxon>
    </lineage>
</organism>
<evidence type="ECO:0000313" key="9">
    <source>
        <dbReference type="Proteomes" id="UP000004757"/>
    </source>
</evidence>
<dbReference type="InterPro" id="IPR047296">
    <property type="entry name" value="GIY-YIG_UvrC_Cho"/>
</dbReference>
<dbReference type="InterPro" id="IPR038476">
    <property type="entry name" value="UvrC_RNase_H_dom_sf"/>
</dbReference>
<proteinExistence type="predicted"/>
<dbReference type="GO" id="GO:0009381">
    <property type="term" value="F:excinuclease ABC activity"/>
    <property type="evidence" value="ECO:0007669"/>
    <property type="project" value="InterPro"/>
</dbReference>
<dbReference type="PANTHER" id="PTHR30562:SF1">
    <property type="entry name" value="UVRABC SYSTEM PROTEIN C"/>
    <property type="match status" value="1"/>
</dbReference>
<comment type="caution">
    <text evidence="8">The sequence shown here is derived from an EMBL/GenBank/DDBJ whole genome shotgun (WGS) entry which is preliminary data.</text>
</comment>
<dbReference type="Gene3D" id="1.10.150.20">
    <property type="entry name" value="5' to 3' exonuclease, C-terminal subdomain"/>
    <property type="match status" value="1"/>
</dbReference>
<dbReference type="SMART" id="SM00465">
    <property type="entry name" value="GIYc"/>
    <property type="match status" value="1"/>
</dbReference>
<feature type="domain" description="UvrC family homology region profile" evidence="7">
    <location>
        <begin position="238"/>
        <end position="453"/>
    </location>
</feature>
<keyword evidence="4" id="KW-0267">Excision nuclease</keyword>
<dbReference type="InterPro" id="IPR035901">
    <property type="entry name" value="GIY-YIG_endonuc_sf"/>
</dbReference>
<protein>
    <submittedName>
        <fullName evidence="8">Excinuclease ABC, C subunit</fullName>
        <ecNumber evidence="8">3.1.25.-</ecNumber>
    </submittedName>
</protein>
<keyword evidence="9" id="KW-1185">Reference proteome</keyword>
<keyword evidence="2" id="KW-0227">DNA damage</keyword>
<keyword evidence="5" id="KW-0234">DNA repair</keyword>
<gene>
    <name evidence="8" type="primary">uvrC</name>
    <name evidence="8" type="ORF">MALL_0109</name>
</gene>
<dbReference type="InterPro" id="IPR000305">
    <property type="entry name" value="GIY-YIG_endonuc"/>
</dbReference>
<dbReference type="STRING" id="747682.MALL_0109"/>
<dbReference type="Pfam" id="PF14520">
    <property type="entry name" value="HHH_5"/>
    <property type="match status" value="1"/>
</dbReference>
<dbReference type="CDD" id="cd10434">
    <property type="entry name" value="GIY-YIG_UvrC_Cho"/>
    <property type="match status" value="1"/>
</dbReference>
<dbReference type="Pfam" id="PF08459">
    <property type="entry name" value="UvrC_RNaseH_dom"/>
    <property type="match status" value="1"/>
</dbReference>
<dbReference type="OrthoDB" id="9804933at2"/>
<evidence type="ECO:0000256" key="3">
    <source>
        <dbReference type="ARBA" id="ARBA00022769"/>
    </source>
</evidence>
<dbReference type="Pfam" id="PF01541">
    <property type="entry name" value="GIY-YIG"/>
    <property type="match status" value="1"/>
</dbReference>
<evidence type="ECO:0000259" key="7">
    <source>
        <dbReference type="PROSITE" id="PS50165"/>
    </source>
</evidence>
<dbReference type="Gene3D" id="3.30.420.340">
    <property type="entry name" value="UvrC, RNAse H endonuclease domain"/>
    <property type="match status" value="1"/>
</dbReference>
<name>D4XUV5_9BACT</name>
<dbReference type="EC" id="3.1.25.-" evidence="8"/>
<dbReference type="eggNOG" id="COG0322">
    <property type="taxonomic scope" value="Bacteria"/>
</dbReference>
<feature type="domain" description="GIY-YIG" evidence="6">
    <location>
        <begin position="19"/>
        <end position="97"/>
    </location>
</feature>
<dbReference type="InterPro" id="IPR010994">
    <property type="entry name" value="RuvA_2-like"/>
</dbReference>
<evidence type="ECO:0000256" key="2">
    <source>
        <dbReference type="ARBA" id="ARBA00022763"/>
    </source>
</evidence>
<keyword evidence="1" id="KW-0963">Cytoplasm</keyword>
<evidence type="ECO:0000256" key="5">
    <source>
        <dbReference type="ARBA" id="ARBA00023204"/>
    </source>
</evidence>
<dbReference type="InterPro" id="IPR050066">
    <property type="entry name" value="UvrABC_protein_C"/>
</dbReference>
<accession>D4XUV5</accession>
<evidence type="ECO:0000259" key="6">
    <source>
        <dbReference type="PROSITE" id="PS50164"/>
    </source>
</evidence>
<evidence type="ECO:0000256" key="1">
    <source>
        <dbReference type="ARBA" id="ARBA00022490"/>
    </source>
</evidence>
<reference evidence="8 9" key="1">
    <citation type="submission" date="2010-03" db="EMBL/GenBank/DDBJ databases">
        <authorList>
            <person name="Glass J.I."/>
            <person name="Benders G.A."/>
            <person name="Durkin A.S."/>
            <person name="Farmerie W.G."/>
            <person name="Hlavinka K."/>
            <person name="Hostetler J."/>
            <person name="Jackson J."/>
            <person name="May M.A."/>
            <person name="Miller R.H."/>
            <person name="Paralanov V."/>
            <person name="Radune D."/>
            <person name="Szczypinski B."/>
            <person name="Brown D.R."/>
        </authorList>
    </citation>
    <scope>NUCLEOTIDE SEQUENCE [LARGE SCALE GENOMIC DNA]</scope>
    <source>
        <strain evidence="8 9">A21JP2</strain>
    </source>
</reference>
<dbReference type="AlphaFoldDB" id="D4XUV5"/>
<dbReference type="PANTHER" id="PTHR30562">
    <property type="entry name" value="UVRC/OXIDOREDUCTASE"/>
    <property type="match status" value="1"/>
</dbReference>
<dbReference type="PROSITE" id="PS50165">
    <property type="entry name" value="UVRC"/>
    <property type="match status" value="1"/>
</dbReference>
<dbReference type="Proteomes" id="UP000004757">
    <property type="component" value="Unassembled WGS sequence"/>
</dbReference>
<sequence>MFNDDKSEEIITRIKSLPSEPGVYLWKDKNDAIIYVGKAKKLKNRMLQYFEGRLNSHKTNDLVKQINDFDIYITKSEKEALILEKRLIEKYSPIYNIQLLDDKRYPYIKISLAKKLSIKLDRKLIKDTENNTSYFGPFPHGFGAKQISQFLESELLYENGLLIDKKDNDFWFNQYQKAIEILSFKDKKIIDKINQKRLAAEDLLNYEQARDYLELSKYFLKLKETQQIELEKEKNIDVIDFIQKDNYLHITVLYYIYGVLINKDSWTFKIHSNVEDAISEFLNFLYNKKALPDQILLTDNLLTSEFISEFQNKIFFPKIGAKKAILEIAHKNNLVYIEQKKSKLNLRNIEAITQLAALLNIEKIQNIIAFDNSSMNNDAKLGVAIAYSNGQKNKSLYKKFDHSKYKEQLLFNSDDEFMYQNVLRYFKNNSFNVNDLVIIDGAISQLKKAIKALNELNIKINIISLVKDDKHKTSHILNSNFKKIEIVNKDLYNFLASVQIEVDRFAKEYLRNKRITSTFEGSIAKIPGIGSKYETKLLNHFKTYSGILNATHEQLCKVVPKNICEKIMKTLKNKN</sequence>
<dbReference type="Pfam" id="PF22920">
    <property type="entry name" value="UvrC_RNaseH"/>
    <property type="match status" value="1"/>
</dbReference>
<dbReference type="RefSeq" id="WP_005683155.1">
    <property type="nucleotide sequence ID" value="NZ_ADNC01000002.1"/>
</dbReference>
<dbReference type="EMBL" id="ADNC01000002">
    <property type="protein sequence ID" value="EFF41869.1"/>
    <property type="molecule type" value="Genomic_DNA"/>
</dbReference>
<dbReference type="InterPro" id="IPR001162">
    <property type="entry name" value="UvrC_RNase_H_dom"/>
</dbReference>
<keyword evidence="8" id="KW-0378">Hydrolase</keyword>
<dbReference type="SUPFAM" id="SSF82771">
    <property type="entry name" value="GIY-YIG endonuclease"/>
    <property type="match status" value="1"/>
</dbReference>
<evidence type="ECO:0000313" key="8">
    <source>
        <dbReference type="EMBL" id="EFF41869.1"/>
    </source>
</evidence>
<dbReference type="GO" id="GO:0009380">
    <property type="term" value="C:excinuclease repair complex"/>
    <property type="evidence" value="ECO:0007669"/>
    <property type="project" value="TreeGrafter"/>
</dbReference>
<evidence type="ECO:0000256" key="4">
    <source>
        <dbReference type="ARBA" id="ARBA00022881"/>
    </source>
</evidence>
<dbReference type="GO" id="GO:0006289">
    <property type="term" value="P:nucleotide-excision repair"/>
    <property type="evidence" value="ECO:0007669"/>
    <property type="project" value="InterPro"/>
</dbReference>